<reference evidence="1 2" key="1">
    <citation type="submission" date="2014-09" db="EMBL/GenBank/DDBJ databases">
        <authorList>
            <person name="Loux Valentin"/>
            <person name="Dugat Thibaut"/>
        </authorList>
    </citation>
    <scope>NUCLEOTIDE SEQUENCE [LARGE SCALE GENOMIC DNA]</scope>
    <source>
        <strain evidence="1 2">BOV-10_179</strain>
    </source>
</reference>
<dbReference type="Proteomes" id="UP000055047">
    <property type="component" value="Unassembled WGS sequence"/>
</dbReference>
<protein>
    <submittedName>
        <fullName evidence="1">Phosphatidylglycerophosphatase A</fullName>
    </submittedName>
</protein>
<evidence type="ECO:0000313" key="1">
    <source>
        <dbReference type="EMBL" id="CEG20716.1"/>
    </source>
</evidence>
<name>A0A098EHD1_ANAPH</name>
<organism evidence="1 2">
    <name type="scientific">Anaplasma phagocytophilum</name>
    <name type="common">Ehrlichia phagocytophila</name>
    <dbReference type="NCBI Taxonomy" id="948"/>
    <lineage>
        <taxon>Bacteria</taxon>
        <taxon>Pseudomonadati</taxon>
        <taxon>Pseudomonadota</taxon>
        <taxon>Alphaproteobacteria</taxon>
        <taxon>Rickettsiales</taxon>
        <taxon>Anaplasmataceae</taxon>
        <taxon>Anaplasma</taxon>
        <taxon>phagocytophilum group</taxon>
    </lineage>
</organism>
<proteinExistence type="predicted"/>
<accession>A0A098EHD1</accession>
<dbReference type="AlphaFoldDB" id="A0A098EHD1"/>
<dbReference type="EMBL" id="CCXQ01000070">
    <property type="protein sequence ID" value="CEG20716.1"/>
    <property type="molecule type" value="Genomic_DNA"/>
</dbReference>
<gene>
    <name evidence="1" type="primary">pgpA</name>
    <name evidence="1" type="ORF">ANAPHAGO_00477</name>
</gene>
<evidence type="ECO:0000313" key="2">
    <source>
        <dbReference type="Proteomes" id="UP000055047"/>
    </source>
</evidence>
<sequence>MLKSLFKLFMKLVGAVVPVRLVSTFLGMGHLPAWQEHWTSLAVLVMVHALCYIMHGSPPMLANAAFSSGLVIAPFFLQVSAGLLVLGIVSVFIQNNDQGRGLGSGDTTVIQLAFGQLLTAALAMPAAVALYESVISLYDRVCMGIFSCPLWVNYFMHLLVFFIIPFLFFNIMIIIKPWPVSMLQLRYSTCMSVMAEGLVLASYSIVVMYVVAFIFAGLQITSAAKYMKVVIYFALAGPHAFF</sequence>